<evidence type="ECO:0000313" key="9">
    <source>
        <dbReference type="Proteomes" id="UP000011087"/>
    </source>
</evidence>
<evidence type="ECO:0000256" key="5">
    <source>
        <dbReference type="ARBA" id="ARBA00023242"/>
    </source>
</evidence>
<dbReference type="EMBL" id="JH992992">
    <property type="protein sequence ID" value="EKX47014.1"/>
    <property type="molecule type" value="Genomic_DNA"/>
</dbReference>
<dbReference type="InterPro" id="IPR052094">
    <property type="entry name" value="Pre-mRNA-splicing_ERAD"/>
</dbReference>
<protein>
    <recommendedName>
        <fullName evidence="6">J domain-containing protein</fullName>
    </recommendedName>
</protein>
<dbReference type="InterPro" id="IPR036869">
    <property type="entry name" value="J_dom_sf"/>
</dbReference>
<reference evidence="9" key="2">
    <citation type="submission" date="2012-11" db="EMBL/GenBank/DDBJ databases">
        <authorList>
            <person name="Kuo A."/>
            <person name="Curtis B.A."/>
            <person name="Tanifuji G."/>
            <person name="Burki F."/>
            <person name="Gruber A."/>
            <person name="Irimia M."/>
            <person name="Maruyama S."/>
            <person name="Arias M.C."/>
            <person name="Ball S.G."/>
            <person name="Gile G.H."/>
            <person name="Hirakawa Y."/>
            <person name="Hopkins J.F."/>
            <person name="Rensing S.A."/>
            <person name="Schmutz J."/>
            <person name="Symeonidi A."/>
            <person name="Elias M."/>
            <person name="Eveleigh R.J."/>
            <person name="Herman E.K."/>
            <person name="Klute M.J."/>
            <person name="Nakayama T."/>
            <person name="Obornik M."/>
            <person name="Reyes-Prieto A."/>
            <person name="Armbrust E.V."/>
            <person name="Aves S.J."/>
            <person name="Beiko R.G."/>
            <person name="Coutinho P."/>
            <person name="Dacks J.B."/>
            <person name="Durnford D.G."/>
            <person name="Fast N.M."/>
            <person name="Green B.R."/>
            <person name="Grisdale C."/>
            <person name="Hempe F."/>
            <person name="Henrissat B."/>
            <person name="Hoppner M.P."/>
            <person name="Ishida K.-I."/>
            <person name="Kim E."/>
            <person name="Koreny L."/>
            <person name="Kroth P.G."/>
            <person name="Liu Y."/>
            <person name="Malik S.-B."/>
            <person name="Maier U.G."/>
            <person name="McRose D."/>
            <person name="Mock T."/>
            <person name="Neilson J.A."/>
            <person name="Onodera N.T."/>
            <person name="Poole A.M."/>
            <person name="Pritham E.J."/>
            <person name="Richards T.A."/>
            <person name="Rocap G."/>
            <person name="Roy S.W."/>
            <person name="Sarai C."/>
            <person name="Schaack S."/>
            <person name="Shirato S."/>
            <person name="Slamovits C.H."/>
            <person name="Spencer D.F."/>
            <person name="Suzuki S."/>
            <person name="Worden A.Z."/>
            <person name="Zauner S."/>
            <person name="Barry K."/>
            <person name="Bell C."/>
            <person name="Bharti A.K."/>
            <person name="Crow J.A."/>
            <person name="Grimwood J."/>
            <person name="Kramer R."/>
            <person name="Lindquist E."/>
            <person name="Lucas S."/>
            <person name="Salamov A."/>
            <person name="McFadden G.I."/>
            <person name="Lane C.E."/>
            <person name="Keeling P.J."/>
            <person name="Gray M.W."/>
            <person name="Grigoriev I.V."/>
            <person name="Archibald J.M."/>
        </authorList>
    </citation>
    <scope>NUCLEOTIDE SEQUENCE</scope>
    <source>
        <strain evidence="9">CCMP2712</strain>
    </source>
</reference>
<accession>L1JFU5</accession>
<dbReference type="SMART" id="SM00271">
    <property type="entry name" value="DnaJ"/>
    <property type="match status" value="1"/>
</dbReference>
<feature type="non-terminal residue" evidence="7">
    <location>
        <position position="55"/>
    </location>
</feature>
<keyword evidence="9" id="KW-1185">Reference proteome</keyword>
<gene>
    <name evidence="7" type="ORF">GUITHDRAFT_56233</name>
</gene>
<sequence>IPDHYATLGVSPDADMKTIKKVFREMAIELHPDKVGDDPVKLARFHAIQTASDAL</sequence>
<proteinExistence type="predicted"/>
<dbReference type="PROSITE" id="PS50076">
    <property type="entry name" value="DNAJ_2"/>
    <property type="match status" value="1"/>
</dbReference>
<dbReference type="PaxDb" id="55529-EKX47014"/>
<evidence type="ECO:0000259" key="6">
    <source>
        <dbReference type="PROSITE" id="PS50076"/>
    </source>
</evidence>
<reference evidence="8" key="3">
    <citation type="submission" date="2015-06" db="UniProtKB">
        <authorList>
            <consortium name="EnsemblProtists"/>
        </authorList>
    </citation>
    <scope>IDENTIFICATION</scope>
</reference>
<dbReference type="KEGG" id="gtt:GUITHDRAFT_56233"/>
<dbReference type="GO" id="GO:0005681">
    <property type="term" value="C:spliceosomal complex"/>
    <property type="evidence" value="ECO:0007669"/>
    <property type="project" value="TreeGrafter"/>
</dbReference>
<keyword evidence="4" id="KW-0143">Chaperone</keyword>
<evidence type="ECO:0000313" key="8">
    <source>
        <dbReference type="EnsemblProtists" id="EKX47014"/>
    </source>
</evidence>
<dbReference type="RefSeq" id="XP_005833994.1">
    <property type="nucleotide sequence ID" value="XM_005833937.1"/>
</dbReference>
<dbReference type="PANTHER" id="PTHR44313:SF1">
    <property type="entry name" value="DNAJ HOMOLOG SUBFAMILY C MEMBER 17"/>
    <property type="match status" value="1"/>
</dbReference>
<keyword evidence="3" id="KW-0963">Cytoplasm</keyword>
<evidence type="ECO:0000313" key="7">
    <source>
        <dbReference type="EMBL" id="EKX47014.1"/>
    </source>
</evidence>
<organism evidence="7">
    <name type="scientific">Guillardia theta (strain CCMP2712)</name>
    <name type="common">Cryptophyte</name>
    <dbReference type="NCBI Taxonomy" id="905079"/>
    <lineage>
        <taxon>Eukaryota</taxon>
        <taxon>Cryptophyceae</taxon>
        <taxon>Pyrenomonadales</taxon>
        <taxon>Geminigeraceae</taxon>
        <taxon>Guillardia</taxon>
    </lineage>
</organism>
<feature type="domain" description="J" evidence="6">
    <location>
        <begin position="3"/>
        <end position="55"/>
    </location>
</feature>
<dbReference type="EnsemblProtists" id="EKX47014">
    <property type="protein sequence ID" value="EKX47014"/>
    <property type="gene ID" value="GUITHDRAFT_56233"/>
</dbReference>
<evidence type="ECO:0000256" key="4">
    <source>
        <dbReference type="ARBA" id="ARBA00023186"/>
    </source>
</evidence>
<feature type="non-terminal residue" evidence="7">
    <location>
        <position position="1"/>
    </location>
</feature>
<dbReference type="OrthoDB" id="10250354at2759"/>
<dbReference type="Pfam" id="PF00226">
    <property type="entry name" value="DnaJ"/>
    <property type="match status" value="1"/>
</dbReference>
<evidence type="ECO:0000256" key="2">
    <source>
        <dbReference type="ARBA" id="ARBA00004496"/>
    </source>
</evidence>
<dbReference type="Gene3D" id="1.10.287.110">
    <property type="entry name" value="DnaJ domain"/>
    <property type="match status" value="1"/>
</dbReference>
<dbReference type="InterPro" id="IPR001623">
    <property type="entry name" value="DnaJ_domain"/>
</dbReference>
<keyword evidence="5" id="KW-0539">Nucleus</keyword>
<dbReference type="PRINTS" id="PR00625">
    <property type="entry name" value="JDOMAIN"/>
</dbReference>
<reference evidence="7 9" key="1">
    <citation type="journal article" date="2012" name="Nature">
        <title>Algal genomes reveal evolutionary mosaicism and the fate of nucleomorphs.</title>
        <authorList>
            <consortium name="DOE Joint Genome Institute"/>
            <person name="Curtis B.A."/>
            <person name="Tanifuji G."/>
            <person name="Burki F."/>
            <person name="Gruber A."/>
            <person name="Irimia M."/>
            <person name="Maruyama S."/>
            <person name="Arias M.C."/>
            <person name="Ball S.G."/>
            <person name="Gile G.H."/>
            <person name="Hirakawa Y."/>
            <person name="Hopkins J.F."/>
            <person name="Kuo A."/>
            <person name="Rensing S.A."/>
            <person name="Schmutz J."/>
            <person name="Symeonidi A."/>
            <person name="Elias M."/>
            <person name="Eveleigh R.J."/>
            <person name="Herman E.K."/>
            <person name="Klute M.J."/>
            <person name="Nakayama T."/>
            <person name="Obornik M."/>
            <person name="Reyes-Prieto A."/>
            <person name="Armbrust E.V."/>
            <person name="Aves S.J."/>
            <person name="Beiko R.G."/>
            <person name="Coutinho P."/>
            <person name="Dacks J.B."/>
            <person name="Durnford D.G."/>
            <person name="Fast N.M."/>
            <person name="Green B.R."/>
            <person name="Grisdale C.J."/>
            <person name="Hempel F."/>
            <person name="Henrissat B."/>
            <person name="Hoppner M.P."/>
            <person name="Ishida K."/>
            <person name="Kim E."/>
            <person name="Koreny L."/>
            <person name="Kroth P.G."/>
            <person name="Liu Y."/>
            <person name="Malik S.B."/>
            <person name="Maier U.G."/>
            <person name="McRose D."/>
            <person name="Mock T."/>
            <person name="Neilson J.A."/>
            <person name="Onodera N.T."/>
            <person name="Poole A.M."/>
            <person name="Pritham E.J."/>
            <person name="Richards T.A."/>
            <person name="Rocap G."/>
            <person name="Roy S.W."/>
            <person name="Sarai C."/>
            <person name="Schaack S."/>
            <person name="Shirato S."/>
            <person name="Slamovits C.H."/>
            <person name="Spencer D.F."/>
            <person name="Suzuki S."/>
            <person name="Worden A.Z."/>
            <person name="Zauner S."/>
            <person name="Barry K."/>
            <person name="Bell C."/>
            <person name="Bharti A.K."/>
            <person name="Crow J.A."/>
            <person name="Grimwood J."/>
            <person name="Kramer R."/>
            <person name="Lindquist E."/>
            <person name="Lucas S."/>
            <person name="Salamov A."/>
            <person name="McFadden G.I."/>
            <person name="Lane C.E."/>
            <person name="Keeling P.J."/>
            <person name="Gray M.W."/>
            <person name="Grigoriev I.V."/>
            <person name="Archibald J.M."/>
        </authorList>
    </citation>
    <scope>NUCLEOTIDE SEQUENCE</scope>
    <source>
        <strain evidence="7 9">CCMP2712</strain>
    </source>
</reference>
<dbReference type="Proteomes" id="UP000011087">
    <property type="component" value="Unassembled WGS sequence"/>
</dbReference>
<dbReference type="STRING" id="905079.L1JFU5"/>
<dbReference type="SUPFAM" id="SSF46565">
    <property type="entry name" value="Chaperone J-domain"/>
    <property type="match status" value="1"/>
</dbReference>
<comment type="subcellular location">
    <subcellularLocation>
        <location evidence="2">Cytoplasm</location>
    </subcellularLocation>
    <subcellularLocation>
        <location evidence="1">Nucleus</location>
    </subcellularLocation>
</comment>
<dbReference type="GO" id="GO:0000390">
    <property type="term" value="P:spliceosomal complex disassembly"/>
    <property type="evidence" value="ECO:0007669"/>
    <property type="project" value="TreeGrafter"/>
</dbReference>
<dbReference type="CDD" id="cd06257">
    <property type="entry name" value="DnaJ"/>
    <property type="match status" value="1"/>
</dbReference>
<dbReference type="AlphaFoldDB" id="L1JFU5"/>
<dbReference type="GO" id="GO:0005737">
    <property type="term" value="C:cytoplasm"/>
    <property type="evidence" value="ECO:0007669"/>
    <property type="project" value="UniProtKB-SubCell"/>
</dbReference>
<dbReference type="HOGENOM" id="CLU_017633_18_2_1"/>
<name>L1JFU5_GUITC</name>
<evidence type="ECO:0000256" key="1">
    <source>
        <dbReference type="ARBA" id="ARBA00004123"/>
    </source>
</evidence>
<dbReference type="GeneID" id="17303556"/>
<dbReference type="PANTHER" id="PTHR44313">
    <property type="entry name" value="DNAJ HOMOLOG SUBFAMILY C MEMBER 17"/>
    <property type="match status" value="1"/>
</dbReference>
<evidence type="ECO:0000256" key="3">
    <source>
        <dbReference type="ARBA" id="ARBA00022490"/>
    </source>
</evidence>